<dbReference type="RefSeq" id="WP_381488537.1">
    <property type="nucleotide sequence ID" value="NZ_JBHTIK010000004.1"/>
</dbReference>
<proteinExistence type="predicted"/>
<name>A0ABW3C2J9_SPHXN</name>
<keyword evidence="3" id="KW-1185">Reference proteome</keyword>
<organism evidence="2 3">
    <name type="scientific">Sphingosinicella xenopeptidilytica</name>
    <dbReference type="NCBI Taxonomy" id="364098"/>
    <lineage>
        <taxon>Bacteria</taxon>
        <taxon>Pseudomonadati</taxon>
        <taxon>Pseudomonadota</taxon>
        <taxon>Alphaproteobacteria</taxon>
        <taxon>Sphingomonadales</taxon>
        <taxon>Sphingosinicellaceae</taxon>
        <taxon>Sphingosinicella</taxon>
    </lineage>
</organism>
<dbReference type="InterPro" id="IPR048683">
    <property type="entry name" value="Sf6_terminase"/>
</dbReference>
<dbReference type="Gene3D" id="1.10.10.60">
    <property type="entry name" value="Homeodomain-like"/>
    <property type="match status" value="1"/>
</dbReference>
<gene>
    <name evidence="2" type="ORF">ACFQ00_07655</name>
</gene>
<accession>A0ABW3C2J9</accession>
<evidence type="ECO:0000313" key="2">
    <source>
        <dbReference type="EMBL" id="MFD0848193.1"/>
    </source>
</evidence>
<evidence type="ECO:0000313" key="3">
    <source>
        <dbReference type="Proteomes" id="UP001597124"/>
    </source>
</evidence>
<dbReference type="EMBL" id="JBHTIK010000004">
    <property type="protein sequence ID" value="MFD0848193.1"/>
    <property type="molecule type" value="Genomic_DNA"/>
</dbReference>
<reference evidence="3" key="1">
    <citation type="journal article" date="2019" name="Int. J. Syst. Evol. Microbiol.">
        <title>The Global Catalogue of Microorganisms (GCM) 10K type strain sequencing project: providing services to taxonomists for standard genome sequencing and annotation.</title>
        <authorList>
            <consortium name="The Broad Institute Genomics Platform"/>
            <consortium name="The Broad Institute Genome Sequencing Center for Infectious Disease"/>
            <person name="Wu L."/>
            <person name="Ma J."/>
        </authorList>
    </citation>
    <scope>NUCLEOTIDE SEQUENCE [LARGE SCALE GENOMIC DNA]</scope>
    <source>
        <strain evidence="3">CCUG 52537</strain>
    </source>
</reference>
<protein>
    <submittedName>
        <fullName evidence="2">Uncharacterized protein</fullName>
    </submittedName>
</protein>
<feature type="region of interest" description="Disordered" evidence="1">
    <location>
        <begin position="107"/>
        <end position="134"/>
    </location>
</feature>
<evidence type="ECO:0000256" key="1">
    <source>
        <dbReference type="SAM" id="MobiDB-lite"/>
    </source>
</evidence>
<comment type="caution">
    <text evidence="2">The sequence shown here is derived from an EMBL/GenBank/DDBJ whole genome shotgun (WGS) entry which is preliminary data.</text>
</comment>
<sequence>MSVSINDIFDDQIAEVLTRLANGESLRSIGNDARMPKHTTFLLWVSKDPVLAEHYARAREVGMDAIGEEILEIVDSSTPDTAARDRLRYDARRWYLSKLAPKKYGDKLDMTSSDGSMSQPSVIRIVAADDRSKD</sequence>
<dbReference type="Proteomes" id="UP001597124">
    <property type="component" value="Unassembled WGS sequence"/>
</dbReference>
<dbReference type="Pfam" id="PF20901">
    <property type="entry name" value="Sf6_terminase"/>
    <property type="match status" value="1"/>
</dbReference>
<feature type="compositionally biased region" description="Polar residues" evidence="1">
    <location>
        <begin position="110"/>
        <end position="121"/>
    </location>
</feature>